<comment type="caution">
    <text evidence="3">The sequence shown here is derived from an EMBL/GenBank/DDBJ whole genome shotgun (WGS) entry which is preliminary data.</text>
</comment>
<accession>A0AAN9BD18</accession>
<evidence type="ECO:0000256" key="1">
    <source>
        <dbReference type="SAM" id="MobiDB-lite"/>
    </source>
</evidence>
<protein>
    <recommendedName>
        <fullName evidence="2">Endonuclease/exonuclease/phosphatase domain-containing protein</fullName>
    </recommendedName>
</protein>
<feature type="region of interest" description="Disordered" evidence="1">
    <location>
        <begin position="663"/>
        <end position="682"/>
    </location>
</feature>
<evidence type="ECO:0000313" key="4">
    <source>
        <dbReference type="Proteomes" id="UP001374579"/>
    </source>
</evidence>
<evidence type="ECO:0000313" key="3">
    <source>
        <dbReference type="EMBL" id="KAK7103695.1"/>
    </source>
</evidence>
<dbReference type="Proteomes" id="UP001374579">
    <property type="component" value="Unassembled WGS sequence"/>
</dbReference>
<feature type="region of interest" description="Disordered" evidence="1">
    <location>
        <begin position="1"/>
        <end position="107"/>
    </location>
</feature>
<keyword evidence="4" id="KW-1185">Reference proteome</keyword>
<dbReference type="Gene3D" id="3.60.10.10">
    <property type="entry name" value="Endonuclease/exonuclease/phosphatase"/>
    <property type="match status" value="1"/>
</dbReference>
<dbReference type="AlphaFoldDB" id="A0AAN9BD18"/>
<feature type="compositionally biased region" description="Basic and acidic residues" evidence="1">
    <location>
        <begin position="644"/>
        <end position="653"/>
    </location>
</feature>
<dbReference type="SUPFAM" id="SSF56219">
    <property type="entry name" value="DNase I-like"/>
    <property type="match status" value="1"/>
</dbReference>
<feature type="compositionally biased region" description="Polar residues" evidence="1">
    <location>
        <begin position="620"/>
        <end position="643"/>
    </location>
</feature>
<dbReference type="PANTHER" id="PTHR12121:SF34">
    <property type="entry name" value="PROTEIN ANGEL"/>
    <property type="match status" value="1"/>
</dbReference>
<evidence type="ECO:0000259" key="2">
    <source>
        <dbReference type="Pfam" id="PF03372"/>
    </source>
</evidence>
<dbReference type="Pfam" id="PF03372">
    <property type="entry name" value="Exo_endo_phos"/>
    <property type="match status" value="1"/>
</dbReference>
<feature type="compositionally biased region" description="Polar residues" evidence="1">
    <location>
        <begin position="672"/>
        <end position="682"/>
    </location>
</feature>
<dbReference type="InterPro" id="IPR050410">
    <property type="entry name" value="CCR4/nocturin_mRNA_transcr"/>
</dbReference>
<feature type="domain" description="Endonuclease/exonuclease/phosphatase" evidence="2">
    <location>
        <begin position="326"/>
        <end position="730"/>
    </location>
</feature>
<feature type="compositionally biased region" description="Basic residues" evidence="1">
    <location>
        <begin position="66"/>
        <end position="77"/>
    </location>
</feature>
<dbReference type="GO" id="GO:0000175">
    <property type="term" value="F:3'-5'-RNA exonuclease activity"/>
    <property type="evidence" value="ECO:0007669"/>
    <property type="project" value="TreeGrafter"/>
</dbReference>
<name>A0AAN9BD18_9CAEN</name>
<dbReference type="InterPro" id="IPR005135">
    <property type="entry name" value="Endo/exonuclease/phosphatase"/>
</dbReference>
<dbReference type="EMBL" id="JBAMIC010000008">
    <property type="protein sequence ID" value="KAK7103695.1"/>
    <property type="molecule type" value="Genomic_DNA"/>
</dbReference>
<organism evidence="3 4">
    <name type="scientific">Littorina saxatilis</name>
    <dbReference type="NCBI Taxonomy" id="31220"/>
    <lineage>
        <taxon>Eukaryota</taxon>
        <taxon>Metazoa</taxon>
        <taxon>Spiralia</taxon>
        <taxon>Lophotrochozoa</taxon>
        <taxon>Mollusca</taxon>
        <taxon>Gastropoda</taxon>
        <taxon>Caenogastropoda</taxon>
        <taxon>Littorinimorpha</taxon>
        <taxon>Littorinoidea</taxon>
        <taxon>Littorinidae</taxon>
        <taxon>Littorina</taxon>
    </lineage>
</organism>
<feature type="compositionally biased region" description="Low complexity" evidence="1">
    <location>
        <begin position="38"/>
        <end position="52"/>
    </location>
</feature>
<proteinExistence type="predicted"/>
<dbReference type="InterPro" id="IPR036691">
    <property type="entry name" value="Endo/exonu/phosph_ase_sf"/>
</dbReference>
<sequence>MIRKTLKSTATKLSHRKDAQTSAENLAVRMKRNVGVASSDLSSPDSSKNPSPGLRSSSSGEEGITKHARKDRQKRGSSKTGRAKTGGNQVQKVKAADGGSTSPLIDSGGTLSSQIQQLFQQSSLTESQSLHAGSAPWAASQYAQTFYNPSPFLTGVRPGAVGQVFFQQAMSNVFPSRYYHSSFHTSAASQLQNKSQLSYDFDVKEGQADFVTRHDCEVLPEKRSAEADSVAVTRTDNTDTSHVLAHWDVGSGREMTTAAGKADAVAEETDRESDPLDDYEKEEYHKKLKKLPRQWELTPLGEIHQQRKHHKARGSHRHQPVEFSIMSYNILSQDLLENHPYLYHGSPSRSLEWRHRRRGLIAEIACHSPDILNLQEVHREHFLEYLKPRLNKLGYVGGYVKRTGDKTDGCATMWKKDKFRLLRSTPVNYCRGGLLDRDNIAIVVELQPIRSGIDLQDETDDKIVVANTHLLFNPRRGDIKLAQLMVLMAEIDRHAYLGPSYETHANLRPSSSSANTTATGRYCPVIMTGDFNMEPHSELYKFMLTGKLDYEGLLVPEISGQEEGAYGRNYLLDRNFFSPKYGVTDFCQYHTAVMNRLKKTLTVSDTSQSAARRGNREGRMSSSETLSSTRKGVNLRQAGSQTTRDSEIDRSKSLEKVARSDLKSVSGIAKEQSPSGSSSLMPINTGRLLHHLNLVTAYRHKIERLGWKQSEVTTHHNRGKCTVDYIFYTVNNKEVRFQHDEVRLRHIRDGKLKLLSRYGLMSAAELDRMGGIPNSVMPSDHLCLIAKFLLK</sequence>
<feature type="region of interest" description="Disordered" evidence="1">
    <location>
        <begin position="603"/>
        <end position="653"/>
    </location>
</feature>
<dbReference type="PANTHER" id="PTHR12121">
    <property type="entry name" value="CARBON CATABOLITE REPRESSOR PROTEIN 4"/>
    <property type="match status" value="1"/>
</dbReference>
<reference evidence="3 4" key="1">
    <citation type="submission" date="2024-02" db="EMBL/GenBank/DDBJ databases">
        <title>Chromosome-scale genome assembly of the rough periwinkle Littorina saxatilis.</title>
        <authorList>
            <person name="De Jode A."/>
            <person name="Faria R."/>
            <person name="Formenti G."/>
            <person name="Sims Y."/>
            <person name="Smith T.P."/>
            <person name="Tracey A."/>
            <person name="Wood J.M.D."/>
            <person name="Zagrodzka Z.B."/>
            <person name="Johannesson K."/>
            <person name="Butlin R.K."/>
            <person name="Leder E.H."/>
        </authorList>
    </citation>
    <scope>NUCLEOTIDE SEQUENCE [LARGE SCALE GENOMIC DNA]</scope>
    <source>
        <strain evidence="3">Snail1</strain>
        <tissue evidence="3">Muscle</tissue>
    </source>
</reference>
<gene>
    <name evidence="3" type="ORF">V1264_018544</name>
</gene>